<accession>A0A6P2CB72</accession>
<feature type="region of interest" description="Disordered" evidence="1">
    <location>
        <begin position="79"/>
        <end position="108"/>
    </location>
</feature>
<evidence type="ECO:0000313" key="3">
    <source>
        <dbReference type="EMBL" id="TXG89999.1"/>
    </source>
</evidence>
<dbReference type="Pfam" id="PF08044">
    <property type="entry name" value="DUF1707"/>
    <property type="match status" value="1"/>
</dbReference>
<name>A0A6P2CB72_9NOCA</name>
<evidence type="ECO:0000259" key="2">
    <source>
        <dbReference type="Pfam" id="PF08044"/>
    </source>
</evidence>
<reference evidence="3 4" key="1">
    <citation type="submission" date="2018-07" db="EMBL/GenBank/DDBJ databases">
        <title>Genome sequence of Rhodococcus rhodnii ATCC 35071 from Rhodnius prolixus.</title>
        <authorList>
            <person name="Patel V."/>
            <person name="Vogel K.J."/>
        </authorList>
    </citation>
    <scope>NUCLEOTIDE SEQUENCE [LARGE SCALE GENOMIC DNA]</scope>
    <source>
        <strain evidence="3 4">ATCC 35071</strain>
    </source>
</reference>
<dbReference type="Proteomes" id="UP000471120">
    <property type="component" value="Unassembled WGS sequence"/>
</dbReference>
<evidence type="ECO:0000256" key="1">
    <source>
        <dbReference type="SAM" id="MobiDB-lite"/>
    </source>
</evidence>
<dbReference type="PANTHER" id="PTHR40763:SF5">
    <property type="entry name" value="MEMBRANE PROTEIN"/>
    <property type="match status" value="1"/>
</dbReference>
<dbReference type="AlphaFoldDB" id="A0A6P2CB72"/>
<dbReference type="PANTHER" id="PTHR40763">
    <property type="entry name" value="MEMBRANE PROTEIN-RELATED"/>
    <property type="match status" value="1"/>
</dbReference>
<evidence type="ECO:0000313" key="4">
    <source>
        <dbReference type="Proteomes" id="UP000471120"/>
    </source>
</evidence>
<sequence>MDARELRVSDAERQHVGNLLQKAVGQGMLSLGEFTERMDTALAAKTRAELNSVLVDLPGIALSPEYLAQQQVPITALPGSMPQQQHPQQHLQHRAQHHPQPTGDSGTIRGRMSTISRSGRWSVPAAFTLDTKFSSITLDLTRAVMSTQVVRIHVRDVCSSIALTLPPEATADTNGVEPTGSSITNRVEAGPPYGPLHVIVTGKISFGSLTVKYPFGARMRRMLGT</sequence>
<proteinExistence type="predicted"/>
<dbReference type="EMBL" id="QRCM01000001">
    <property type="protein sequence ID" value="TXG89999.1"/>
    <property type="molecule type" value="Genomic_DNA"/>
</dbReference>
<feature type="domain" description="DUF1707" evidence="2">
    <location>
        <begin position="6"/>
        <end position="58"/>
    </location>
</feature>
<comment type="caution">
    <text evidence="3">The sequence shown here is derived from an EMBL/GenBank/DDBJ whole genome shotgun (WGS) entry which is preliminary data.</text>
</comment>
<organism evidence="3 4">
    <name type="scientific">Rhodococcus rhodnii</name>
    <dbReference type="NCBI Taxonomy" id="38312"/>
    <lineage>
        <taxon>Bacteria</taxon>
        <taxon>Bacillati</taxon>
        <taxon>Actinomycetota</taxon>
        <taxon>Actinomycetes</taxon>
        <taxon>Mycobacteriales</taxon>
        <taxon>Nocardiaceae</taxon>
        <taxon>Rhodococcus</taxon>
    </lineage>
</organism>
<dbReference type="InterPro" id="IPR012551">
    <property type="entry name" value="DUF1707_SHOCT-like"/>
</dbReference>
<protein>
    <submittedName>
        <fullName evidence="3">DUF1707 domain-containing protein</fullName>
    </submittedName>
</protein>
<dbReference type="RefSeq" id="WP_010838384.1">
    <property type="nucleotide sequence ID" value="NZ_QRCM01000001.1"/>
</dbReference>
<gene>
    <name evidence="3" type="ORF">DW322_06955</name>
</gene>